<evidence type="ECO:0000259" key="1">
    <source>
        <dbReference type="Pfam" id="PF25912"/>
    </source>
</evidence>
<dbReference type="Proteomes" id="UP000053157">
    <property type="component" value="Unassembled WGS sequence"/>
</dbReference>
<keyword evidence="3" id="KW-1185">Reference proteome</keyword>
<proteinExistence type="predicted"/>
<protein>
    <recommendedName>
        <fullName evidence="1">DUF7964 domain-containing protein</fullName>
    </recommendedName>
</protein>
<feature type="domain" description="DUF7964" evidence="1">
    <location>
        <begin position="3"/>
        <end position="88"/>
    </location>
</feature>
<comment type="caution">
    <text evidence="2">The sequence shown here is derived from an EMBL/GenBank/DDBJ whole genome shotgun (WGS) entry which is preliminary data.</text>
</comment>
<evidence type="ECO:0000313" key="3">
    <source>
        <dbReference type="Proteomes" id="UP000053157"/>
    </source>
</evidence>
<gene>
    <name evidence="2" type="ORF">AUR66_05310</name>
</gene>
<accession>A0A0W1SWT8</accession>
<dbReference type="EMBL" id="LOPV01000004">
    <property type="protein sequence ID" value="KTG30948.1"/>
    <property type="molecule type" value="Genomic_DNA"/>
</dbReference>
<dbReference type="AlphaFoldDB" id="A0A0W1SWT8"/>
<dbReference type="RefSeq" id="WP_058570528.1">
    <property type="nucleotide sequence ID" value="NZ_LOPV01000004.1"/>
</dbReference>
<name>A0A0W1SWT8_9EURY</name>
<sequence>MTLIDSLPPRPLEPQELTSLNRADTFELVVAVESDGPARGVLFATDSWVKGVAYDDASGWTLVETVTLDEETARIDGLQACEDAVRSFQNDENEE</sequence>
<organism evidence="2 3">
    <name type="scientific">Haloferax profundi</name>
    <dbReference type="NCBI Taxonomy" id="1544718"/>
    <lineage>
        <taxon>Archaea</taxon>
        <taxon>Methanobacteriati</taxon>
        <taxon>Methanobacteriota</taxon>
        <taxon>Stenosarchaea group</taxon>
        <taxon>Halobacteria</taxon>
        <taxon>Halobacteriales</taxon>
        <taxon>Haloferacaceae</taxon>
        <taxon>Haloferax</taxon>
    </lineage>
</organism>
<dbReference type="Pfam" id="PF25912">
    <property type="entry name" value="DUF7964"/>
    <property type="match status" value="1"/>
</dbReference>
<dbReference type="OrthoDB" id="250597at2157"/>
<dbReference type="InterPro" id="IPR058270">
    <property type="entry name" value="DUF7964"/>
</dbReference>
<evidence type="ECO:0000313" key="2">
    <source>
        <dbReference type="EMBL" id="KTG30948.1"/>
    </source>
</evidence>
<reference evidence="2 3" key="1">
    <citation type="submission" date="2015-12" db="EMBL/GenBank/DDBJ databases">
        <title>Haloferax profundi sp. nov. isolated from the Discovery deep brine-seawater interface in the Red Sea.</title>
        <authorList>
            <person name="Zhang G."/>
            <person name="Stingl U."/>
            <person name="Rashid M."/>
        </authorList>
    </citation>
    <scope>NUCLEOTIDE SEQUENCE [LARGE SCALE GENOMIC DNA]</scope>
    <source>
        <strain evidence="2 3">SB29</strain>
    </source>
</reference>